<dbReference type="CDD" id="cd03784">
    <property type="entry name" value="GT1_Gtf-like"/>
    <property type="match status" value="1"/>
</dbReference>
<dbReference type="EC" id="2.4.1.-" evidence="5"/>
<evidence type="ECO:0000256" key="3">
    <source>
        <dbReference type="ARBA" id="ARBA00022679"/>
    </source>
</evidence>
<evidence type="ECO:0000256" key="5">
    <source>
        <dbReference type="RuleBase" id="RU362057"/>
    </source>
</evidence>
<dbReference type="EMBL" id="CP136895">
    <property type="protein sequence ID" value="WOL09919.1"/>
    <property type="molecule type" value="Genomic_DNA"/>
</dbReference>
<evidence type="ECO:0000256" key="4">
    <source>
        <dbReference type="RuleBase" id="RU003718"/>
    </source>
</evidence>
<name>A0AAQ3KKC3_9LILI</name>
<dbReference type="FunFam" id="3.40.50.2000:FF:000064">
    <property type="entry name" value="Glycosyltransferase"/>
    <property type="match status" value="1"/>
</dbReference>
<dbReference type="FunFam" id="3.40.50.2000:FF:000103">
    <property type="entry name" value="Glycosyltransferase"/>
    <property type="match status" value="1"/>
</dbReference>
<evidence type="ECO:0000313" key="7">
    <source>
        <dbReference type="Proteomes" id="UP001327560"/>
    </source>
</evidence>
<keyword evidence="3 4" id="KW-0808">Transferase</keyword>
<dbReference type="Gene3D" id="3.40.50.2000">
    <property type="entry name" value="Glycogen Phosphorylase B"/>
    <property type="match status" value="2"/>
</dbReference>
<keyword evidence="2 4" id="KW-0328">Glycosyltransferase</keyword>
<dbReference type="InterPro" id="IPR002213">
    <property type="entry name" value="UDP_glucos_trans"/>
</dbReference>
<dbReference type="AlphaFoldDB" id="A0AAQ3KKC3"/>
<comment type="similarity">
    <text evidence="1 4">Belongs to the UDP-glycosyltransferase family.</text>
</comment>
<accession>A0AAQ3KKC3</accession>
<dbReference type="GO" id="GO:0035251">
    <property type="term" value="F:UDP-glucosyltransferase activity"/>
    <property type="evidence" value="ECO:0007669"/>
    <property type="project" value="TreeGrafter"/>
</dbReference>
<evidence type="ECO:0000256" key="2">
    <source>
        <dbReference type="ARBA" id="ARBA00022676"/>
    </source>
</evidence>
<dbReference type="PANTHER" id="PTHR48047:SF107">
    <property type="entry name" value="UDP-GLYCOSYLTRANSFERASE 92A1-LIKE"/>
    <property type="match status" value="1"/>
</dbReference>
<reference evidence="6 7" key="1">
    <citation type="submission" date="2023-10" db="EMBL/GenBank/DDBJ databases">
        <title>Chromosome-scale genome assembly provides insights into flower coloration mechanisms of Canna indica.</title>
        <authorList>
            <person name="Li C."/>
        </authorList>
    </citation>
    <scope>NUCLEOTIDE SEQUENCE [LARGE SCALE GENOMIC DNA]</scope>
    <source>
        <tissue evidence="6">Flower</tissue>
    </source>
</reference>
<dbReference type="PANTHER" id="PTHR48047">
    <property type="entry name" value="GLYCOSYLTRANSFERASE"/>
    <property type="match status" value="1"/>
</dbReference>
<dbReference type="InterPro" id="IPR035595">
    <property type="entry name" value="UDP_glycos_trans_CS"/>
</dbReference>
<dbReference type="PROSITE" id="PS00375">
    <property type="entry name" value="UDPGT"/>
    <property type="match status" value="1"/>
</dbReference>
<dbReference type="Proteomes" id="UP001327560">
    <property type="component" value="Chromosome 6"/>
</dbReference>
<dbReference type="SUPFAM" id="SSF53756">
    <property type="entry name" value="UDP-Glycosyltransferase/glycogen phosphorylase"/>
    <property type="match status" value="1"/>
</dbReference>
<evidence type="ECO:0000256" key="1">
    <source>
        <dbReference type="ARBA" id="ARBA00009995"/>
    </source>
</evidence>
<evidence type="ECO:0000313" key="6">
    <source>
        <dbReference type="EMBL" id="WOL09919.1"/>
    </source>
</evidence>
<proteinExistence type="inferred from homology"/>
<sequence length="487" mass="54291">MEEGRREQVLLFPFLAEGHINPFLALADVIARRHPNLTVNVVSTDFNIRKITSSFPPPSIRFRSLPFSPAAHGLPPDAQHYSSLLKQHILQFLFACDSLQPAFEQLIVDITEEDGRPPLCIIADFFFPWTVSVAHRLGVFHSIYLTGGAYGMAVYYSMWAHLPHRKTANDEIPLPDFPDVIIHRSQISAYQLDADESQPAPIYYKDILSRWSDTDAMLVNTVEEMETTGLRMLRKVFPIPIWPIGPLLNSSPSAAIVSGDGISRWLDAKPPASVLYIAFGSQNNITAAQMMELAMGLEASGARFVWVIRPPVGFDVKDEFKAEWLPEKFEERMREQGTGLMVHGWAPQLEILSHASTGAFLSHCGWNSALESLSRGVPIIAWPLSGDQPFNAKVMEEEIGVCLEVARGNTESSKVDRAVVERVVREVVCGGERGKEIRRRVKEVGELMKAAWREGVGSSARGLDEFFRAVASVEQEAHCHKHLVDVA</sequence>
<gene>
    <name evidence="6" type="ORF">Cni_G18672</name>
</gene>
<protein>
    <recommendedName>
        <fullName evidence="5">Glycosyltransferase</fullName>
        <ecNumber evidence="5">2.4.1.-</ecNumber>
    </recommendedName>
</protein>
<organism evidence="6 7">
    <name type="scientific">Canna indica</name>
    <name type="common">Indian-shot</name>
    <dbReference type="NCBI Taxonomy" id="4628"/>
    <lineage>
        <taxon>Eukaryota</taxon>
        <taxon>Viridiplantae</taxon>
        <taxon>Streptophyta</taxon>
        <taxon>Embryophyta</taxon>
        <taxon>Tracheophyta</taxon>
        <taxon>Spermatophyta</taxon>
        <taxon>Magnoliopsida</taxon>
        <taxon>Liliopsida</taxon>
        <taxon>Zingiberales</taxon>
        <taxon>Cannaceae</taxon>
        <taxon>Canna</taxon>
    </lineage>
</organism>
<keyword evidence="7" id="KW-1185">Reference proteome</keyword>
<dbReference type="Pfam" id="PF00201">
    <property type="entry name" value="UDPGT"/>
    <property type="match status" value="1"/>
</dbReference>